<dbReference type="AlphaFoldDB" id="A0A9X0D4H0"/>
<organism evidence="2 3">
    <name type="scientific">Desmophyllum pertusum</name>
    <dbReference type="NCBI Taxonomy" id="174260"/>
    <lineage>
        <taxon>Eukaryota</taxon>
        <taxon>Metazoa</taxon>
        <taxon>Cnidaria</taxon>
        <taxon>Anthozoa</taxon>
        <taxon>Hexacorallia</taxon>
        <taxon>Scleractinia</taxon>
        <taxon>Caryophylliina</taxon>
        <taxon>Caryophylliidae</taxon>
        <taxon>Desmophyllum</taxon>
    </lineage>
</organism>
<keyword evidence="3" id="KW-1185">Reference proteome</keyword>
<gene>
    <name evidence="2" type="ORF">OS493_010594</name>
</gene>
<evidence type="ECO:0000313" key="2">
    <source>
        <dbReference type="EMBL" id="KAJ7386201.1"/>
    </source>
</evidence>
<comment type="caution">
    <text evidence="2">The sequence shown here is derived from an EMBL/GenBank/DDBJ whole genome shotgun (WGS) entry which is preliminary data.</text>
</comment>
<feature type="compositionally biased region" description="Polar residues" evidence="1">
    <location>
        <begin position="169"/>
        <end position="178"/>
    </location>
</feature>
<name>A0A9X0D4H0_9CNID</name>
<feature type="compositionally biased region" description="Basic and acidic residues" evidence="1">
    <location>
        <begin position="101"/>
        <end position="119"/>
    </location>
</feature>
<feature type="compositionally biased region" description="Basic and acidic residues" evidence="1">
    <location>
        <begin position="74"/>
        <end position="85"/>
    </location>
</feature>
<evidence type="ECO:0000256" key="1">
    <source>
        <dbReference type="SAM" id="MobiDB-lite"/>
    </source>
</evidence>
<feature type="compositionally biased region" description="Basic and acidic residues" evidence="1">
    <location>
        <begin position="144"/>
        <end position="155"/>
    </location>
</feature>
<feature type="compositionally biased region" description="Polar residues" evidence="1">
    <location>
        <begin position="133"/>
        <end position="142"/>
    </location>
</feature>
<feature type="compositionally biased region" description="Low complexity" evidence="1">
    <location>
        <begin position="158"/>
        <end position="168"/>
    </location>
</feature>
<feature type="compositionally biased region" description="Low complexity" evidence="1">
    <location>
        <begin position="122"/>
        <end position="132"/>
    </location>
</feature>
<feature type="compositionally biased region" description="Basic and acidic residues" evidence="1">
    <location>
        <begin position="216"/>
        <end position="226"/>
    </location>
</feature>
<feature type="compositionally biased region" description="Low complexity" evidence="1">
    <location>
        <begin position="88"/>
        <end position="98"/>
    </location>
</feature>
<feature type="compositionally biased region" description="Low complexity" evidence="1">
    <location>
        <begin position="194"/>
        <end position="204"/>
    </location>
</feature>
<dbReference type="OrthoDB" id="5988483at2759"/>
<feature type="region of interest" description="Disordered" evidence="1">
    <location>
        <begin position="43"/>
        <end position="243"/>
    </location>
</feature>
<dbReference type="EMBL" id="MU825877">
    <property type="protein sequence ID" value="KAJ7386201.1"/>
    <property type="molecule type" value="Genomic_DNA"/>
</dbReference>
<feature type="compositionally biased region" description="Polar residues" evidence="1">
    <location>
        <begin position="205"/>
        <end position="214"/>
    </location>
</feature>
<feature type="compositionally biased region" description="Low complexity" evidence="1">
    <location>
        <begin position="230"/>
        <end position="243"/>
    </location>
</feature>
<evidence type="ECO:0000313" key="3">
    <source>
        <dbReference type="Proteomes" id="UP001163046"/>
    </source>
</evidence>
<reference evidence="2" key="1">
    <citation type="submission" date="2023-01" db="EMBL/GenBank/DDBJ databases">
        <title>Genome assembly of the deep-sea coral Lophelia pertusa.</title>
        <authorList>
            <person name="Herrera S."/>
            <person name="Cordes E."/>
        </authorList>
    </citation>
    <scope>NUCLEOTIDE SEQUENCE</scope>
    <source>
        <strain evidence="2">USNM1676648</strain>
        <tissue evidence="2">Polyp</tissue>
    </source>
</reference>
<feature type="region of interest" description="Disordered" evidence="1">
    <location>
        <begin position="258"/>
        <end position="297"/>
    </location>
</feature>
<sequence>MWTRDGTLDNNGAFQPNHFVPLNTSSAQLDELPVMYANIVKHSKKHPSTTVEPPPSRPSTPLVQHPKTSKSSAARRDKDKRDRQTVEPPAASSPSTPSVQHPEKTKSSAARKDKRDKQTVEPPAASSPSTPSVQHPKTTKASTARKDKDKRDKQTVEPPAASSPSTPSVQHPETTKSSAARKEKDKRDTQTVEPPAASSPSTPSVQHPETTKSSAARKDKDKRDTQTVEPPAASSPSSSSLSVSMQHLIKPFLRYASKSDKNDDGFKENVLKRKREESETGESKRARKPLFGQCPDKGRKLYKRRTLKFALRGRSESKNRARLDSRAASIIETNDEGGIIGTNRSKVSVSLDENLKELKKVETTKRLEEKSRLLAVQAVGEHLHSTFPIISTQEAGRIYFNGTTALAYLDNKRDRDTIKFLLTKITSATFMAKLQGTSNNHSLQNCSLTLPGKLQKFGAIMLELTEKKNLAELLPNEKRGPIRRQRDLIKECELRHRFQSGQIAGRKLKIEEFPDISAILEYEFGEGDRVKRGGGGLESHPKLTNDILYRAADNMTNMIDARRALLALAPEDFSISLSSCYNYTQNFRKGTLEAKRHHEGRGINACISLHKAPDTAKIKDLVVDVHWSSANVNAILDEAAQNQCETFVDSYDAKQVARPSDRHNLKMWRRCEYEDHTYDQSRNNAITPMSHLFLETEETH</sequence>
<feature type="compositionally biased region" description="Basic and acidic residues" evidence="1">
    <location>
        <begin position="258"/>
        <end position="284"/>
    </location>
</feature>
<feature type="compositionally biased region" description="Basic and acidic residues" evidence="1">
    <location>
        <begin position="180"/>
        <end position="190"/>
    </location>
</feature>
<dbReference type="Proteomes" id="UP001163046">
    <property type="component" value="Unassembled WGS sequence"/>
</dbReference>
<protein>
    <submittedName>
        <fullName evidence="2">Uncharacterized protein</fullName>
    </submittedName>
</protein>
<proteinExistence type="predicted"/>
<accession>A0A9X0D4H0</accession>